<dbReference type="PANTHER" id="PTHR15496">
    <property type="entry name" value="GENERAL TRANSCRIPTION FACTOR 3C POLYPEPTIDE 4 FAMILY"/>
    <property type="match status" value="1"/>
</dbReference>
<feature type="region of interest" description="Disordered" evidence="1">
    <location>
        <begin position="87"/>
        <end position="113"/>
    </location>
</feature>
<proteinExistence type="predicted"/>
<organism evidence="3 4">
    <name type="scientific">Vanrija pseudolonga</name>
    <dbReference type="NCBI Taxonomy" id="143232"/>
    <lineage>
        <taxon>Eukaryota</taxon>
        <taxon>Fungi</taxon>
        <taxon>Dikarya</taxon>
        <taxon>Basidiomycota</taxon>
        <taxon>Agaricomycotina</taxon>
        <taxon>Tremellomycetes</taxon>
        <taxon>Trichosporonales</taxon>
        <taxon>Trichosporonaceae</taxon>
        <taxon>Vanrija</taxon>
    </lineage>
</organism>
<dbReference type="InterPro" id="IPR036322">
    <property type="entry name" value="WD40_repeat_dom_sf"/>
</dbReference>
<dbReference type="SUPFAM" id="SSF50978">
    <property type="entry name" value="WD40 repeat-like"/>
    <property type="match status" value="1"/>
</dbReference>
<dbReference type="PANTHER" id="PTHR15496:SF2">
    <property type="entry name" value="GENERAL TRANSCRIPTION FACTOR 3C POLYPEPTIDE 4"/>
    <property type="match status" value="1"/>
</dbReference>
<gene>
    <name evidence="3" type="ORF">LOC62_07G009344</name>
</gene>
<keyword evidence="4" id="KW-1185">Reference proteome</keyword>
<dbReference type="Pfam" id="PF12657">
    <property type="entry name" value="TFIIIC_delta"/>
    <property type="match status" value="1"/>
</dbReference>
<feature type="compositionally biased region" description="Acidic residues" evidence="1">
    <location>
        <begin position="87"/>
        <end position="103"/>
    </location>
</feature>
<dbReference type="GO" id="GO:0006384">
    <property type="term" value="P:transcription initiation at RNA polymerase III promoter"/>
    <property type="evidence" value="ECO:0007669"/>
    <property type="project" value="InterPro"/>
</dbReference>
<dbReference type="Proteomes" id="UP000827549">
    <property type="component" value="Chromosome 7"/>
</dbReference>
<dbReference type="InterPro" id="IPR044230">
    <property type="entry name" value="GTF3C4"/>
</dbReference>
<dbReference type="InterPro" id="IPR024761">
    <property type="entry name" value="TFIIIC_delta_N"/>
</dbReference>
<dbReference type="AlphaFoldDB" id="A0AAF1BM42"/>
<dbReference type="GO" id="GO:0004402">
    <property type="term" value="F:histone acetyltransferase activity"/>
    <property type="evidence" value="ECO:0007669"/>
    <property type="project" value="InterPro"/>
</dbReference>
<dbReference type="RefSeq" id="XP_062631883.1">
    <property type="nucleotide sequence ID" value="XM_062775899.1"/>
</dbReference>
<reference evidence="3" key="1">
    <citation type="submission" date="2023-10" db="EMBL/GenBank/DDBJ databases">
        <authorList>
            <person name="Noh H."/>
        </authorList>
    </citation>
    <scope>NUCLEOTIDE SEQUENCE</scope>
    <source>
        <strain evidence="3">DUCC4014</strain>
    </source>
</reference>
<evidence type="ECO:0000313" key="3">
    <source>
        <dbReference type="EMBL" id="WOO85857.1"/>
    </source>
</evidence>
<dbReference type="GeneID" id="87812507"/>
<dbReference type="EMBL" id="CP086720">
    <property type="protein sequence ID" value="WOO85857.1"/>
    <property type="molecule type" value="Genomic_DNA"/>
</dbReference>
<dbReference type="GO" id="GO:0000127">
    <property type="term" value="C:transcription factor TFIIIC complex"/>
    <property type="evidence" value="ECO:0007669"/>
    <property type="project" value="InterPro"/>
</dbReference>
<protein>
    <recommendedName>
        <fullName evidence="2">Transcription factor IIIC 90kDa subunit N-terminal domain-containing protein</fullName>
    </recommendedName>
</protein>
<name>A0AAF1BM42_9TREE</name>
<evidence type="ECO:0000256" key="1">
    <source>
        <dbReference type="SAM" id="MobiDB-lite"/>
    </source>
</evidence>
<sequence>MSASASSTRPLPVLITSRSVPGRVASLSRRNVAWSADGQCLLVSRHGVSITASIWRGTPHLISTLPAPSVPLNSSIYDAFAPKALLEEGDDDDDNKDDIDVDGDGGPSARKLARPKDGEVCWWMTSVTFDSNRQREDVYDWADVGDEYSAVLTDNNRHVRSAVWSPSCMSRIGSAVVAVLTNSLSVSIYEPAGDPLSRGFEEAADLSQAMMRLLGPDLVPDNKPTTRAMLRMRFTCLEWSDALPMDSMIGVDGSLLALGNRAGGVAFWSYANGTASLIAEVPVLPASPFVSDLTWSKWQAVNETTRTDGSVCTLSVQRIAVQSKDQDPTWRLELGEPVVISPADRRTITAIKWLTDDLVIWTKSGSVHFWQASRGAVKSVRLQPIGNWAGSSPLTACAGIHFVAPSTVLVVLGTLTHHVLVDVTTEPKLAPLAESLRLSLAARDAFLDVSRNTTLRTLLMTSDRELTASTAGYAALGGSFDIATWITEPLTLHNLDSLTEVHRIDDFIVTDLKHTQATPESIAQEVEKVLADPPRCKLSGTAELILVFDVAPLVPLISLVLRTLASDSDSGELLLKIISAFDPDTAGPSLESSPSSPRQALIQALWAHKPLDRLRLRLVLAYWGQRTFPSAYDEFTTVARSLASTLRRTIASLTLEWAVRHTSASLGAIDELYIHHLIALSGGSGHIGARIVNSATSADGTDSCPACKSEIPFVADSGARCAKGHEWEYRLCPVCPAVSLIPRSQMVAGGGGAATEANGSAAAAATTSDSLVQFALESAVHCVMCGGRWSTAL</sequence>
<feature type="domain" description="Transcription factor IIIC 90kDa subunit N-terminal" evidence="2">
    <location>
        <begin position="34"/>
        <end position="378"/>
    </location>
</feature>
<evidence type="ECO:0000313" key="4">
    <source>
        <dbReference type="Proteomes" id="UP000827549"/>
    </source>
</evidence>
<accession>A0AAF1BM42</accession>
<evidence type="ECO:0000259" key="2">
    <source>
        <dbReference type="Pfam" id="PF12657"/>
    </source>
</evidence>